<dbReference type="AlphaFoldDB" id="A0A2U3K1Y9"/>
<dbReference type="EMBL" id="OMOD01000024">
    <property type="protein sequence ID" value="SPF33682.1"/>
    <property type="molecule type" value="Genomic_DNA"/>
</dbReference>
<organism evidence="1 2">
    <name type="scientific">Candidatus Sulfotelmatobacter kueseliae</name>
    <dbReference type="NCBI Taxonomy" id="2042962"/>
    <lineage>
        <taxon>Bacteria</taxon>
        <taxon>Pseudomonadati</taxon>
        <taxon>Acidobacteriota</taxon>
        <taxon>Terriglobia</taxon>
        <taxon>Terriglobales</taxon>
        <taxon>Candidatus Korobacteraceae</taxon>
        <taxon>Candidatus Sulfotelmatobacter</taxon>
    </lineage>
</organism>
<reference evidence="2" key="1">
    <citation type="submission" date="2018-02" db="EMBL/GenBank/DDBJ databases">
        <authorList>
            <person name="Hausmann B."/>
        </authorList>
    </citation>
    <scope>NUCLEOTIDE SEQUENCE [LARGE SCALE GENOMIC DNA]</scope>
    <source>
        <strain evidence="2">Peat soil MAG SbA1</strain>
    </source>
</reference>
<proteinExistence type="predicted"/>
<accession>A0A2U3K1Y9</accession>
<protein>
    <submittedName>
        <fullName evidence="1">Uncharacterized protein</fullName>
    </submittedName>
</protein>
<name>A0A2U3K1Y9_9BACT</name>
<gene>
    <name evidence="1" type="ORF">SBA1_120056</name>
</gene>
<evidence type="ECO:0000313" key="1">
    <source>
        <dbReference type="EMBL" id="SPF33682.1"/>
    </source>
</evidence>
<sequence>MKVDNRAMTVRRLKIYAGAQGYVYQYYFVGKRAALADDPEAPAAEFIFDVTSDRKLTFAVSVFLPENPLAEWSAAHGRPLNDAEQYAAVKLRLFRAFDELEDVQAHGRRLTINAALLEETLASLGVD</sequence>
<dbReference type="OrthoDB" id="129593at2"/>
<dbReference type="Proteomes" id="UP000238701">
    <property type="component" value="Unassembled WGS sequence"/>
</dbReference>
<evidence type="ECO:0000313" key="2">
    <source>
        <dbReference type="Proteomes" id="UP000238701"/>
    </source>
</evidence>